<protein>
    <submittedName>
        <fullName evidence="1">Uncharacterized protein</fullName>
    </submittedName>
</protein>
<gene>
    <name evidence="1" type="ORF">QTG54_003927</name>
</gene>
<dbReference type="Proteomes" id="UP001224775">
    <property type="component" value="Unassembled WGS sequence"/>
</dbReference>
<accession>A0AAD8YGS9</accession>
<dbReference type="AlphaFoldDB" id="A0AAD8YGS9"/>
<organism evidence="1 2">
    <name type="scientific">Skeletonema marinoi</name>
    <dbReference type="NCBI Taxonomy" id="267567"/>
    <lineage>
        <taxon>Eukaryota</taxon>
        <taxon>Sar</taxon>
        <taxon>Stramenopiles</taxon>
        <taxon>Ochrophyta</taxon>
        <taxon>Bacillariophyta</taxon>
        <taxon>Coscinodiscophyceae</taxon>
        <taxon>Thalassiosirophycidae</taxon>
        <taxon>Thalassiosirales</taxon>
        <taxon>Skeletonemataceae</taxon>
        <taxon>Skeletonema</taxon>
        <taxon>Skeletonema marinoi-dohrnii complex</taxon>
    </lineage>
</organism>
<evidence type="ECO:0000313" key="2">
    <source>
        <dbReference type="Proteomes" id="UP001224775"/>
    </source>
</evidence>
<keyword evidence="2" id="KW-1185">Reference proteome</keyword>
<comment type="caution">
    <text evidence="1">The sequence shown here is derived from an EMBL/GenBank/DDBJ whole genome shotgun (WGS) entry which is preliminary data.</text>
</comment>
<proteinExistence type="predicted"/>
<reference evidence="1" key="1">
    <citation type="submission" date="2023-06" db="EMBL/GenBank/DDBJ databases">
        <title>Survivors Of The Sea: Transcriptome response of Skeletonema marinoi to long-term dormancy.</title>
        <authorList>
            <person name="Pinder M.I.M."/>
            <person name="Kourtchenko O."/>
            <person name="Robertson E.K."/>
            <person name="Larsson T."/>
            <person name="Maumus F."/>
            <person name="Osuna-Cruz C.M."/>
            <person name="Vancaester E."/>
            <person name="Stenow R."/>
            <person name="Vandepoele K."/>
            <person name="Ploug H."/>
            <person name="Bruchert V."/>
            <person name="Godhe A."/>
            <person name="Topel M."/>
        </authorList>
    </citation>
    <scope>NUCLEOTIDE SEQUENCE</scope>
    <source>
        <strain evidence="1">R05AC</strain>
    </source>
</reference>
<sequence>MVASNKYTALKEDDNTTSTIMIPTDNTLNPADREIDLRHMDEKEVKSLQKSDPFMYYSIPGVLQASLRHNDVNYSDIASLTHAHPSTSQGEDDTSKVFRRTRFSFECHPSVLMEDLMGELGQELDDDLSLDYDDILSMFGNRSTKQ</sequence>
<evidence type="ECO:0000313" key="1">
    <source>
        <dbReference type="EMBL" id="KAK1746003.1"/>
    </source>
</evidence>
<name>A0AAD8YGS9_9STRA</name>
<dbReference type="EMBL" id="JATAAI010000005">
    <property type="protein sequence ID" value="KAK1746003.1"/>
    <property type="molecule type" value="Genomic_DNA"/>
</dbReference>